<accession>A0A517WL17</accession>
<dbReference type="RefSeq" id="WP_145044593.1">
    <property type="nucleotide sequence ID" value="NZ_CP036347.1"/>
</dbReference>
<reference evidence="1 2" key="1">
    <citation type="submission" date="2019-02" db="EMBL/GenBank/DDBJ databases">
        <title>Deep-cultivation of Planctomycetes and their phenomic and genomic characterization uncovers novel biology.</title>
        <authorList>
            <person name="Wiegand S."/>
            <person name="Jogler M."/>
            <person name="Boedeker C."/>
            <person name="Pinto D."/>
            <person name="Vollmers J."/>
            <person name="Rivas-Marin E."/>
            <person name="Kohn T."/>
            <person name="Peeters S.H."/>
            <person name="Heuer A."/>
            <person name="Rast P."/>
            <person name="Oberbeckmann S."/>
            <person name="Bunk B."/>
            <person name="Jeske O."/>
            <person name="Meyerdierks A."/>
            <person name="Storesund J.E."/>
            <person name="Kallscheuer N."/>
            <person name="Luecker S."/>
            <person name="Lage O.M."/>
            <person name="Pohl T."/>
            <person name="Merkel B.J."/>
            <person name="Hornburger P."/>
            <person name="Mueller R.-W."/>
            <person name="Bruemmer F."/>
            <person name="Labrenz M."/>
            <person name="Spormann A.M."/>
            <person name="Op den Camp H."/>
            <person name="Overmann J."/>
            <person name="Amann R."/>
            <person name="Jetten M.S.M."/>
            <person name="Mascher T."/>
            <person name="Medema M.H."/>
            <person name="Devos D.P."/>
            <person name="Kaster A.-K."/>
            <person name="Ovreas L."/>
            <person name="Rohde M."/>
            <person name="Galperin M.Y."/>
            <person name="Jogler C."/>
        </authorList>
    </citation>
    <scope>NUCLEOTIDE SEQUENCE [LARGE SCALE GENOMIC DNA]</scope>
    <source>
        <strain evidence="1 2">V6</strain>
    </source>
</reference>
<evidence type="ECO:0008006" key="3">
    <source>
        <dbReference type="Google" id="ProtNLM"/>
    </source>
</evidence>
<protein>
    <recommendedName>
        <fullName evidence="3">Type I restriction endonuclease subunit M</fullName>
    </recommendedName>
</protein>
<dbReference type="EMBL" id="CP036347">
    <property type="protein sequence ID" value="QDU05950.1"/>
    <property type="molecule type" value="Genomic_DNA"/>
</dbReference>
<evidence type="ECO:0000313" key="1">
    <source>
        <dbReference type="EMBL" id="QDU05950.1"/>
    </source>
</evidence>
<dbReference type="Proteomes" id="UP000320722">
    <property type="component" value="Chromosome"/>
</dbReference>
<name>A0A517WL17_9PLAN</name>
<gene>
    <name evidence="1" type="ORF">V6x_56940</name>
</gene>
<organism evidence="1 2">
    <name type="scientific">Gimesia chilikensis</name>
    <dbReference type="NCBI Taxonomy" id="2605989"/>
    <lineage>
        <taxon>Bacteria</taxon>
        <taxon>Pseudomonadati</taxon>
        <taxon>Planctomycetota</taxon>
        <taxon>Planctomycetia</taxon>
        <taxon>Planctomycetales</taxon>
        <taxon>Planctomycetaceae</taxon>
        <taxon>Gimesia</taxon>
    </lineage>
</organism>
<evidence type="ECO:0000313" key="2">
    <source>
        <dbReference type="Proteomes" id="UP000320722"/>
    </source>
</evidence>
<sequence length="95" mass="10843">MIEKNKNRFSLGKVVATPGVLEALENTNQPPNEFLDRHVSGDWGDLCEEDQEANELALKNGDRILSVYYLKDNTKIWIISEMDRSTTTLLLPSEY</sequence>
<dbReference type="AlphaFoldDB" id="A0A517WL17"/>
<proteinExistence type="predicted"/>